<evidence type="ECO:0000256" key="6">
    <source>
        <dbReference type="ARBA" id="ARBA00022840"/>
    </source>
</evidence>
<evidence type="ECO:0000256" key="7">
    <source>
        <dbReference type="ARBA" id="ARBA00047899"/>
    </source>
</evidence>
<dbReference type="Gene3D" id="3.30.200.20">
    <property type="entry name" value="Phosphorylase Kinase, domain 1"/>
    <property type="match status" value="1"/>
</dbReference>
<dbReference type="Gene3D" id="1.10.510.10">
    <property type="entry name" value="Transferase(Phosphotransferase) domain 1"/>
    <property type="match status" value="1"/>
</dbReference>
<dbReference type="SUPFAM" id="SSF56112">
    <property type="entry name" value="Protein kinase-like (PK-like)"/>
    <property type="match status" value="1"/>
</dbReference>
<name>A0A6A5AIN6_APHAT</name>
<evidence type="ECO:0000256" key="4">
    <source>
        <dbReference type="ARBA" id="ARBA00022741"/>
    </source>
</evidence>
<dbReference type="PIRSF" id="PIRSF000654">
    <property type="entry name" value="Integrin-linked_kinase"/>
    <property type="match status" value="1"/>
</dbReference>
<dbReference type="EMBL" id="VJMI01011443">
    <property type="protein sequence ID" value="KAF0752773.1"/>
    <property type="molecule type" value="Genomic_DNA"/>
</dbReference>
<dbReference type="Pfam" id="PF00069">
    <property type="entry name" value="Pkinase"/>
    <property type="match status" value="1"/>
</dbReference>
<dbReference type="FunFam" id="1.10.510.10:FF:000294">
    <property type="entry name" value="Serine/threonine-protein kinase OXI1"/>
    <property type="match status" value="1"/>
</dbReference>
<gene>
    <name evidence="10" type="ORF">AaE_005910</name>
</gene>
<protein>
    <recommendedName>
        <fullName evidence="1">non-specific serine/threonine protein kinase</fullName>
        <ecNumber evidence="1">2.7.11.1</ecNumber>
    </recommendedName>
</protein>
<evidence type="ECO:0000256" key="8">
    <source>
        <dbReference type="ARBA" id="ARBA00048679"/>
    </source>
</evidence>
<keyword evidence="3" id="KW-0808">Transferase</keyword>
<dbReference type="PROSITE" id="PS00108">
    <property type="entry name" value="PROTEIN_KINASE_ST"/>
    <property type="match status" value="1"/>
</dbReference>
<dbReference type="InterPro" id="IPR000719">
    <property type="entry name" value="Prot_kinase_dom"/>
</dbReference>
<evidence type="ECO:0000313" key="11">
    <source>
        <dbReference type="Proteomes" id="UP000469452"/>
    </source>
</evidence>
<dbReference type="PANTHER" id="PTHR24351">
    <property type="entry name" value="RIBOSOMAL PROTEIN S6 KINASE"/>
    <property type="match status" value="1"/>
</dbReference>
<dbReference type="InterPro" id="IPR045270">
    <property type="entry name" value="STKc_AGC"/>
</dbReference>
<sequence length="240" mass="26234">MDDVSKATAKRERDVLMEATHPFVASLHFAFQNEDKLYMGMEYLSGGDLRYHIMAHHLQQHTHHVAGIGATTNTLTPSRIKLYAAELVAALAHLHSLHIIYRDLKPENVLVARDGHIKLVDFGLSKVTTPSSTNKSLAGSPEYIAPEVLLVNSSNASSSAGGSDAGYTDACDWWSLGVLLYELYVGRTPFQDANKAIMYRNIAEGPVYIPTEWGPDVASLLRGLIDRDVATRLGGSTNVT</sequence>
<proteinExistence type="predicted"/>
<accession>A0A6A5AIN6</accession>
<comment type="catalytic activity">
    <reaction evidence="8">
        <text>L-seryl-[protein] + ATP = O-phospho-L-seryl-[protein] + ADP + H(+)</text>
        <dbReference type="Rhea" id="RHEA:17989"/>
        <dbReference type="Rhea" id="RHEA-COMP:9863"/>
        <dbReference type="Rhea" id="RHEA-COMP:11604"/>
        <dbReference type="ChEBI" id="CHEBI:15378"/>
        <dbReference type="ChEBI" id="CHEBI:29999"/>
        <dbReference type="ChEBI" id="CHEBI:30616"/>
        <dbReference type="ChEBI" id="CHEBI:83421"/>
        <dbReference type="ChEBI" id="CHEBI:456216"/>
        <dbReference type="EC" id="2.7.11.1"/>
    </reaction>
</comment>
<feature type="domain" description="Protein kinase" evidence="9">
    <location>
        <begin position="1"/>
        <end position="240"/>
    </location>
</feature>
<keyword evidence="5" id="KW-0418">Kinase</keyword>
<keyword evidence="4" id="KW-0547">Nucleotide-binding</keyword>
<dbReference type="GO" id="GO:0004674">
    <property type="term" value="F:protein serine/threonine kinase activity"/>
    <property type="evidence" value="ECO:0007669"/>
    <property type="project" value="UniProtKB-KW"/>
</dbReference>
<evidence type="ECO:0000313" key="10">
    <source>
        <dbReference type="EMBL" id="KAF0752773.1"/>
    </source>
</evidence>
<dbReference type="EC" id="2.7.11.1" evidence="1"/>
<dbReference type="CDD" id="cd05123">
    <property type="entry name" value="STKc_AGC"/>
    <property type="match status" value="1"/>
</dbReference>
<keyword evidence="6" id="KW-0067">ATP-binding</keyword>
<evidence type="ECO:0000259" key="9">
    <source>
        <dbReference type="PROSITE" id="PS50011"/>
    </source>
</evidence>
<dbReference type="GO" id="GO:0005524">
    <property type="term" value="F:ATP binding"/>
    <property type="evidence" value="ECO:0007669"/>
    <property type="project" value="UniProtKB-KW"/>
</dbReference>
<evidence type="ECO:0000256" key="5">
    <source>
        <dbReference type="ARBA" id="ARBA00022777"/>
    </source>
</evidence>
<dbReference type="InterPro" id="IPR011009">
    <property type="entry name" value="Kinase-like_dom_sf"/>
</dbReference>
<comment type="caution">
    <text evidence="10">The sequence shown here is derived from an EMBL/GenBank/DDBJ whole genome shotgun (WGS) entry which is preliminary data.</text>
</comment>
<dbReference type="Proteomes" id="UP000469452">
    <property type="component" value="Unassembled WGS sequence"/>
</dbReference>
<keyword evidence="2" id="KW-0723">Serine/threonine-protein kinase</keyword>
<dbReference type="InterPro" id="IPR008271">
    <property type="entry name" value="Ser/Thr_kinase_AS"/>
</dbReference>
<evidence type="ECO:0000256" key="3">
    <source>
        <dbReference type="ARBA" id="ARBA00022679"/>
    </source>
</evidence>
<evidence type="ECO:0000256" key="2">
    <source>
        <dbReference type="ARBA" id="ARBA00022527"/>
    </source>
</evidence>
<dbReference type="PROSITE" id="PS50011">
    <property type="entry name" value="PROTEIN_KINASE_DOM"/>
    <property type="match status" value="1"/>
</dbReference>
<reference evidence="10 11" key="1">
    <citation type="submission" date="2019-06" db="EMBL/GenBank/DDBJ databases">
        <title>Genomics analysis of Aphanomyces spp. identifies a new class of oomycete effector associated with host adaptation.</title>
        <authorList>
            <person name="Gaulin E."/>
        </authorList>
    </citation>
    <scope>NUCLEOTIDE SEQUENCE [LARGE SCALE GENOMIC DNA]</scope>
    <source>
        <strain evidence="10 11">E</strain>
    </source>
</reference>
<organism evidence="10 11">
    <name type="scientific">Aphanomyces astaci</name>
    <name type="common">Crayfish plague agent</name>
    <dbReference type="NCBI Taxonomy" id="112090"/>
    <lineage>
        <taxon>Eukaryota</taxon>
        <taxon>Sar</taxon>
        <taxon>Stramenopiles</taxon>
        <taxon>Oomycota</taxon>
        <taxon>Saprolegniomycetes</taxon>
        <taxon>Saprolegniales</taxon>
        <taxon>Verrucalvaceae</taxon>
        <taxon>Aphanomyces</taxon>
    </lineage>
</organism>
<feature type="non-terminal residue" evidence="10">
    <location>
        <position position="240"/>
    </location>
</feature>
<dbReference type="AlphaFoldDB" id="A0A6A5AIN6"/>
<dbReference type="SMART" id="SM00220">
    <property type="entry name" value="S_TKc"/>
    <property type="match status" value="1"/>
</dbReference>
<dbReference type="VEuPathDB" id="FungiDB:H257_13278"/>
<evidence type="ECO:0000256" key="1">
    <source>
        <dbReference type="ARBA" id="ARBA00012513"/>
    </source>
</evidence>
<comment type="catalytic activity">
    <reaction evidence="7">
        <text>L-threonyl-[protein] + ATP = O-phospho-L-threonyl-[protein] + ADP + H(+)</text>
        <dbReference type="Rhea" id="RHEA:46608"/>
        <dbReference type="Rhea" id="RHEA-COMP:11060"/>
        <dbReference type="Rhea" id="RHEA-COMP:11605"/>
        <dbReference type="ChEBI" id="CHEBI:15378"/>
        <dbReference type="ChEBI" id="CHEBI:30013"/>
        <dbReference type="ChEBI" id="CHEBI:30616"/>
        <dbReference type="ChEBI" id="CHEBI:61977"/>
        <dbReference type="ChEBI" id="CHEBI:456216"/>
        <dbReference type="EC" id="2.7.11.1"/>
    </reaction>
</comment>